<name>A0A0D6EM99_SPOSA</name>
<evidence type="ECO:0000313" key="3">
    <source>
        <dbReference type="Proteomes" id="UP000243876"/>
    </source>
</evidence>
<feature type="region of interest" description="Disordered" evidence="1">
    <location>
        <begin position="12"/>
        <end position="37"/>
    </location>
</feature>
<dbReference type="InterPro" id="IPR020100">
    <property type="entry name" value="Glc-repressible_Grg1"/>
</dbReference>
<reference evidence="3" key="1">
    <citation type="submission" date="2015-02" db="EMBL/GenBank/DDBJ databases">
        <authorList>
            <person name="Gon?alves P."/>
        </authorList>
    </citation>
    <scope>NUCLEOTIDE SEQUENCE [LARGE SCALE GENOMIC DNA]</scope>
</reference>
<gene>
    <name evidence="2" type="primary">SPOSA6832_02801</name>
</gene>
<dbReference type="PANTHER" id="PTHR38789">
    <property type="entry name" value="REPRESSIBLE PROTEIN GRG1, PUTATIVE (AFU_ORTHOLOGUE AFUA_5G14210)-RELATED"/>
    <property type="match status" value="1"/>
</dbReference>
<feature type="compositionally biased region" description="Basic residues" evidence="1">
    <location>
        <begin position="26"/>
        <end position="35"/>
    </location>
</feature>
<dbReference type="Proteomes" id="UP000243876">
    <property type="component" value="Unassembled WGS sequence"/>
</dbReference>
<feature type="non-terminal residue" evidence="2">
    <location>
        <position position="1"/>
    </location>
</feature>
<dbReference type="AlphaFoldDB" id="A0A0D6EM99"/>
<organism evidence="2 3">
    <name type="scientific">Sporidiobolus salmonicolor</name>
    <name type="common">Yeast-like fungus</name>
    <name type="synonym">Sporobolomyces salmonicolor</name>
    <dbReference type="NCBI Taxonomy" id="5005"/>
    <lineage>
        <taxon>Eukaryota</taxon>
        <taxon>Fungi</taxon>
        <taxon>Dikarya</taxon>
        <taxon>Basidiomycota</taxon>
        <taxon>Pucciniomycotina</taxon>
        <taxon>Microbotryomycetes</taxon>
        <taxon>Sporidiobolales</taxon>
        <taxon>Sporidiobolaceae</taxon>
        <taxon>Sporobolomyces</taxon>
    </lineage>
</organism>
<dbReference type="PANTHER" id="PTHR38789:SF1">
    <property type="entry name" value="GLUCOSE-REPRESSIBLE GENE PROTEIN-RELATED"/>
    <property type="match status" value="1"/>
</dbReference>
<protein>
    <submittedName>
        <fullName evidence="2">SPOSA6832_02801-mRNA-1:cds</fullName>
    </submittedName>
</protein>
<evidence type="ECO:0000313" key="2">
    <source>
        <dbReference type="EMBL" id="CEQ41127.1"/>
    </source>
</evidence>
<dbReference type="Pfam" id="PF11034">
    <property type="entry name" value="Grg1"/>
    <property type="match status" value="1"/>
</dbReference>
<dbReference type="OrthoDB" id="10039103at2759"/>
<keyword evidence="3" id="KW-1185">Reference proteome</keyword>
<accession>A0A0D6EM99</accession>
<proteinExistence type="predicted"/>
<dbReference type="EMBL" id="CENE01000011">
    <property type="protein sequence ID" value="CEQ41127.1"/>
    <property type="molecule type" value="Genomic_DNA"/>
</dbReference>
<sequence>MTCVILRTVEPGAAETSGRDRAQHGAVRRPTRRARPLSGCPACHAQRSFASVICLRFLWVQNSVSGVTSLPAPPRPPAAPASLTSLFSPAPLRFHPGRHSENENGTHKSSLRCWVPLLLFTQLLKHTLSTPTTLPTPTHKPPSTIMASTTSTSTLESVKNTVTDAVNYVTESVSELTSASSKESNKEVAKGNTDASLSDRASAGLDAVGDKVCISLPLPSLCDLHSILTSGRLLQIQEEKHSAKADANKESMKH</sequence>
<feature type="region of interest" description="Disordered" evidence="1">
    <location>
        <begin position="175"/>
        <end position="197"/>
    </location>
</feature>
<evidence type="ECO:0000256" key="1">
    <source>
        <dbReference type="SAM" id="MobiDB-lite"/>
    </source>
</evidence>